<protein>
    <recommendedName>
        <fullName evidence="3">Ig-like domain-containing protein</fullName>
    </recommendedName>
</protein>
<accession>A0ABX8LDQ2</accession>
<proteinExistence type="predicted"/>
<sequence>MQAAAAVTSRPPADSDSDSVLYCSSTSRSALKSTGLVITWVTPPARKRSWASPMT</sequence>
<dbReference type="EMBL" id="CP077683">
    <property type="protein sequence ID" value="QXE89792.1"/>
    <property type="molecule type" value="Genomic_DNA"/>
</dbReference>
<evidence type="ECO:0000313" key="1">
    <source>
        <dbReference type="EMBL" id="QXE89792.1"/>
    </source>
</evidence>
<name>A0ABX8LDQ2_9BACT</name>
<evidence type="ECO:0008006" key="3">
    <source>
        <dbReference type="Google" id="ProtNLM"/>
    </source>
</evidence>
<dbReference type="RefSeq" id="WP_217286462.1">
    <property type="nucleotide sequence ID" value="NZ_CP077683.1"/>
</dbReference>
<dbReference type="Proteomes" id="UP000683559">
    <property type="component" value="Chromosome"/>
</dbReference>
<organism evidence="1 2">
    <name type="scientific">Geomonas subterranea</name>
    <dbReference type="NCBI Taxonomy" id="2847989"/>
    <lineage>
        <taxon>Bacteria</taxon>
        <taxon>Pseudomonadati</taxon>
        <taxon>Thermodesulfobacteriota</taxon>
        <taxon>Desulfuromonadia</taxon>
        <taxon>Geobacterales</taxon>
        <taxon>Geobacteraceae</taxon>
        <taxon>Geomonas</taxon>
    </lineage>
</organism>
<keyword evidence="2" id="KW-1185">Reference proteome</keyword>
<gene>
    <name evidence="1" type="ORF">KP001_15340</name>
</gene>
<evidence type="ECO:0000313" key="2">
    <source>
        <dbReference type="Proteomes" id="UP000683559"/>
    </source>
</evidence>
<reference evidence="1 2" key="1">
    <citation type="submission" date="2021-06" db="EMBL/GenBank/DDBJ databases">
        <title>Gemonas diversity in paddy soil.</title>
        <authorList>
            <person name="Liu G."/>
        </authorList>
    </citation>
    <scope>NUCLEOTIDE SEQUENCE [LARGE SCALE GENOMIC DNA]</scope>
    <source>
        <strain evidence="1 2">RG2</strain>
    </source>
</reference>